<dbReference type="EMBL" id="JAUOEK010000138">
    <property type="protein sequence ID" value="MDO5970875.1"/>
    <property type="molecule type" value="Genomic_DNA"/>
</dbReference>
<gene>
    <name evidence="2" type="ORF">Q4Q35_13765</name>
</gene>
<comment type="caution">
    <text evidence="2">The sequence shown here is derived from an EMBL/GenBank/DDBJ whole genome shotgun (WGS) entry which is preliminary data.</text>
</comment>
<keyword evidence="1" id="KW-0472">Membrane</keyword>
<reference evidence="2" key="1">
    <citation type="submission" date="2023-07" db="EMBL/GenBank/DDBJ databases">
        <title>Two novel species in the genus Flavivirga.</title>
        <authorList>
            <person name="Kwon K."/>
        </authorList>
    </citation>
    <scope>NUCLEOTIDE SEQUENCE</scope>
    <source>
        <strain evidence="2">KCTC 52353</strain>
    </source>
</reference>
<sequence length="237" mass="27282">MSEQEHKPTQRKNKGISFLITTTIGILTTIPLGIATLISYYRPDVFNKIQFPTLPLVSWIFLWVLIYCLISLWIEKKYKGSFINKIFRIPVWTELRGFGDDRVSRISYFGLIIIPIIAYLYKTDIVGFNLSEAINFPQNIKLIYFASCFFSLALILFTIACPSKIRKYKKIEKARNVNILLNNSDKSRVLVEDNEEEFPNLESLSLGARMTCFTLFLTGIALTIIVLIRGAILVYEM</sequence>
<name>A0ABT8WCM8_9FLAO</name>
<accession>A0ABT8WCM8</accession>
<evidence type="ECO:0000313" key="3">
    <source>
        <dbReference type="Proteomes" id="UP001176883"/>
    </source>
</evidence>
<protein>
    <submittedName>
        <fullName evidence="2">Uncharacterized protein</fullName>
    </submittedName>
</protein>
<evidence type="ECO:0000256" key="1">
    <source>
        <dbReference type="SAM" id="Phobius"/>
    </source>
</evidence>
<feature type="transmembrane region" description="Helical" evidence="1">
    <location>
        <begin position="106"/>
        <end position="122"/>
    </location>
</feature>
<organism evidence="2 3">
    <name type="scientific">Flavivirga aquimarina</name>
    <dbReference type="NCBI Taxonomy" id="2027862"/>
    <lineage>
        <taxon>Bacteria</taxon>
        <taxon>Pseudomonadati</taxon>
        <taxon>Bacteroidota</taxon>
        <taxon>Flavobacteriia</taxon>
        <taxon>Flavobacteriales</taxon>
        <taxon>Flavobacteriaceae</taxon>
        <taxon>Flavivirga</taxon>
    </lineage>
</organism>
<keyword evidence="1" id="KW-1133">Transmembrane helix</keyword>
<dbReference type="RefSeq" id="WP_303278572.1">
    <property type="nucleotide sequence ID" value="NZ_JAUOEK010000138.1"/>
</dbReference>
<keyword evidence="1" id="KW-0812">Transmembrane</keyword>
<keyword evidence="3" id="KW-1185">Reference proteome</keyword>
<feature type="transmembrane region" description="Helical" evidence="1">
    <location>
        <begin position="53"/>
        <end position="74"/>
    </location>
</feature>
<dbReference type="Proteomes" id="UP001176883">
    <property type="component" value="Unassembled WGS sequence"/>
</dbReference>
<feature type="transmembrane region" description="Helical" evidence="1">
    <location>
        <begin position="142"/>
        <end position="161"/>
    </location>
</feature>
<feature type="transmembrane region" description="Helical" evidence="1">
    <location>
        <begin position="213"/>
        <end position="235"/>
    </location>
</feature>
<evidence type="ECO:0000313" key="2">
    <source>
        <dbReference type="EMBL" id="MDO5970875.1"/>
    </source>
</evidence>
<feature type="transmembrane region" description="Helical" evidence="1">
    <location>
        <begin position="16"/>
        <end position="41"/>
    </location>
</feature>
<proteinExistence type="predicted"/>